<dbReference type="Proteomes" id="UP000534286">
    <property type="component" value="Unassembled WGS sequence"/>
</dbReference>
<keyword evidence="1" id="KW-0732">Signal</keyword>
<gene>
    <name evidence="2" type="ORF">FHR32_006885</name>
</gene>
<evidence type="ECO:0000313" key="2">
    <source>
        <dbReference type="EMBL" id="MBB4942499.1"/>
    </source>
</evidence>
<feature type="chain" id="PRO_5030679058" evidence="1">
    <location>
        <begin position="23"/>
        <end position="208"/>
    </location>
</feature>
<keyword evidence="3" id="KW-1185">Reference proteome</keyword>
<protein>
    <submittedName>
        <fullName evidence="2">Uncharacterized protein</fullName>
    </submittedName>
</protein>
<evidence type="ECO:0000313" key="3">
    <source>
        <dbReference type="Proteomes" id="UP000534286"/>
    </source>
</evidence>
<dbReference type="EMBL" id="JACHJU010000003">
    <property type="protein sequence ID" value="MBB4942499.1"/>
    <property type="molecule type" value="Genomic_DNA"/>
</dbReference>
<name>A0A7W7S230_9ACTN</name>
<organism evidence="2 3">
    <name type="scientific">Streptosporangium album</name>
    <dbReference type="NCBI Taxonomy" id="47479"/>
    <lineage>
        <taxon>Bacteria</taxon>
        <taxon>Bacillati</taxon>
        <taxon>Actinomycetota</taxon>
        <taxon>Actinomycetes</taxon>
        <taxon>Streptosporangiales</taxon>
        <taxon>Streptosporangiaceae</taxon>
        <taxon>Streptosporangium</taxon>
    </lineage>
</organism>
<dbReference type="RefSeq" id="WP_184758447.1">
    <property type="nucleotide sequence ID" value="NZ_BAABEK010000012.1"/>
</dbReference>
<proteinExistence type="predicted"/>
<comment type="caution">
    <text evidence="2">The sequence shown here is derived from an EMBL/GenBank/DDBJ whole genome shotgun (WGS) entry which is preliminary data.</text>
</comment>
<feature type="signal peptide" evidence="1">
    <location>
        <begin position="1"/>
        <end position="22"/>
    </location>
</feature>
<sequence>MFKRVLAVLTLAAATLTTGATASHATATAAVAVGKTYRGEGDQVIRVSVTKAPGLLEFSHDGEANFIVHTINPAGRKAELLVNTIGSYDGTVLYNTYGGKGTAALEIKADGAWTARFKPVTTARCWCAGTIRGDGDQVLKLSPTRGLRTVRAAHSGEGNFIVFGYSRVGSYGDLLFNEIGGYKGKALLPTGTRLVTVKADGPWTLTRR</sequence>
<reference evidence="2 3" key="1">
    <citation type="submission" date="2020-08" db="EMBL/GenBank/DDBJ databases">
        <title>Sequencing the genomes of 1000 actinobacteria strains.</title>
        <authorList>
            <person name="Klenk H.-P."/>
        </authorList>
    </citation>
    <scope>NUCLEOTIDE SEQUENCE [LARGE SCALE GENOMIC DNA]</scope>
    <source>
        <strain evidence="2 3">DSM 43023</strain>
    </source>
</reference>
<accession>A0A7W7S230</accession>
<evidence type="ECO:0000256" key="1">
    <source>
        <dbReference type="SAM" id="SignalP"/>
    </source>
</evidence>
<dbReference type="AlphaFoldDB" id="A0A7W7S230"/>